<feature type="binding site" evidence="5">
    <location>
        <position position="242"/>
    </location>
    <ligand>
        <name>FMN</name>
        <dbReference type="ChEBI" id="CHEBI:58210"/>
    </ligand>
</feature>
<dbReference type="InterPro" id="IPR012133">
    <property type="entry name" value="Alpha-hydoxy_acid_DH_FMN"/>
</dbReference>
<feature type="binding site" evidence="5">
    <location>
        <position position="266"/>
    </location>
    <ligand>
        <name>glyoxylate</name>
        <dbReference type="ChEBI" id="CHEBI:36655"/>
    </ligand>
</feature>
<organism evidence="8 9">
    <name type="scientific">Fusarium venenatum</name>
    <dbReference type="NCBI Taxonomy" id="56646"/>
    <lineage>
        <taxon>Eukaryota</taxon>
        <taxon>Fungi</taxon>
        <taxon>Dikarya</taxon>
        <taxon>Ascomycota</taxon>
        <taxon>Pezizomycotina</taxon>
        <taxon>Sordariomycetes</taxon>
        <taxon>Hypocreomycetidae</taxon>
        <taxon>Hypocreales</taxon>
        <taxon>Nectriaceae</taxon>
        <taxon>Fusarium</taxon>
    </lineage>
</organism>
<comment type="cofactor">
    <cofactor evidence="1">
        <name>FMN</name>
        <dbReference type="ChEBI" id="CHEBI:58210"/>
    </cofactor>
</comment>
<feature type="binding site" evidence="5">
    <location>
        <position position="269"/>
    </location>
    <ligand>
        <name>glyoxylate</name>
        <dbReference type="ChEBI" id="CHEBI:36655"/>
    </ligand>
</feature>
<feature type="binding site" evidence="5">
    <location>
        <begin position="300"/>
        <end position="304"/>
    </location>
    <ligand>
        <name>FMN</name>
        <dbReference type="ChEBI" id="CHEBI:58210"/>
    </ligand>
</feature>
<dbReference type="PROSITE" id="PS51349">
    <property type="entry name" value="FMN_HYDROXY_ACID_DH_2"/>
    <property type="match status" value="1"/>
</dbReference>
<feature type="binding site" evidence="5">
    <location>
        <position position="182"/>
    </location>
    <ligand>
        <name>FMN</name>
        <dbReference type="ChEBI" id="CHEBI:58210"/>
    </ligand>
</feature>
<dbReference type="EMBL" id="LN649231">
    <property type="protein sequence ID" value="CEI68025.1"/>
    <property type="molecule type" value="Genomic_DNA"/>
</dbReference>
<dbReference type="GO" id="GO:0016491">
    <property type="term" value="F:oxidoreductase activity"/>
    <property type="evidence" value="ECO:0007669"/>
    <property type="project" value="UniProtKB-KW"/>
</dbReference>
<protein>
    <recommendedName>
        <fullName evidence="7">FMN hydroxy acid dehydrogenase domain-containing protein</fullName>
    </recommendedName>
</protein>
<feature type="binding site" evidence="5">
    <location>
        <begin position="323"/>
        <end position="324"/>
    </location>
    <ligand>
        <name>FMN</name>
        <dbReference type="ChEBI" id="CHEBI:58210"/>
    </ligand>
</feature>
<dbReference type="PANTHER" id="PTHR10578:SF104">
    <property type="entry name" value="CYTOCHROME B2, MITOCHONDRIAL-RELATED"/>
    <property type="match status" value="1"/>
</dbReference>
<keyword evidence="5" id="KW-0288">FMN</keyword>
<evidence type="ECO:0000256" key="6">
    <source>
        <dbReference type="SAM" id="MobiDB-lite"/>
    </source>
</evidence>
<evidence type="ECO:0000259" key="7">
    <source>
        <dbReference type="PROSITE" id="PS51349"/>
    </source>
</evidence>
<feature type="binding site" evidence="5">
    <location>
        <begin position="103"/>
        <end position="105"/>
    </location>
    <ligand>
        <name>FMN</name>
        <dbReference type="ChEBI" id="CHEBI:58210"/>
    </ligand>
</feature>
<dbReference type="InterPro" id="IPR013785">
    <property type="entry name" value="Aldolase_TIM"/>
</dbReference>
<dbReference type="CDD" id="cd02922">
    <property type="entry name" value="FCB2_FMN"/>
    <property type="match status" value="1"/>
</dbReference>
<dbReference type="STRING" id="56646.A0A2L2U1M4"/>
<dbReference type="Gene3D" id="3.20.20.70">
    <property type="entry name" value="Aldolase class I"/>
    <property type="match status" value="1"/>
</dbReference>
<evidence type="ECO:0000256" key="5">
    <source>
        <dbReference type="PIRSR" id="PIRSR000138-2"/>
    </source>
</evidence>
<dbReference type="PANTHER" id="PTHR10578">
    <property type="entry name" value="S -2-HYDROXY-ACID OXIDASE-RELATED"/>
    <property type="match status" value="1"/>
</dbReference>
<dbReference type="SUPFAM" id="SSF51395">
    <property type="entry name" value="FMN-linked oxidoreductases"/>
    <property type="match status" value="1"/>
</dbReference>
<reference evidence="9" key="1">
    <citation type="submission" date="2014-10" db="EMBL/GenBank/DDBJ databases">
        <authorList>
            <person name="King R."/>
        </authorList>
    </citation>
    <scope>NUCLEOTIDE SEQUENCE [LARGE SCALE GENOMIC DNA]</scope>
    <source>
        <strain evidence="9">A3/5</strain>
    </source>
</reference>
<keyword evidence="5" id="KW-0285">Flavoprotein</keyword>
<feature type="binding site" evidence="5">
    <location>
        <position position="264"/>
    </location>
    <ligand>
        <name>FMN</name>
        <dbReference type="ChEBI" id="CHEBI:58210"/>
    </ligand>
</feature>
<evidence type="ECO:0000256" key="3">
    <source>
        <dbReference type="ARBA" id="ARBA00024042"/>
    </source>
</evidence>
<feature type="active site" description="Proton acceptor" evidence="4">
    <location>
        <position position="266"/>
    </location>
</feature>
<evidence type="ECO:0000256" key="4">
    <source>
        <dbReference type="PIRSR" id="PIRSR000138-1"/>
    </source>
</evidence>
<dbReference type="InterPro" id="IPR000262">
    <property type="entry name" value="FMN-dep_DH"/>
</dbReference>
<sequence>MSSQVSSSSTHKEKEVNNVSSTKPELSDIINLHDFECVASQTLPEKSWAYISSGSNDNITRDANLAILKKIWLRPAVMRNVQHVNTKTTLFGCQLDLPIFIAPTGAVRTAGPDGELALARAASSSGIIQCIATPASYPHQEILNATTEHAFFQIYVNKARVETERVLRLGIATGKVKAIFVTADLPVVSKREADERVKSNANAGDAKGAGLARQTGAFIDPSLNWDDISWIRSITNLPIVVKGIQRWEDAKLAMRHGCQGIILSNHGGRAADNALPAIITLLELHVHCPEVFGNLEILVDGGFRRGSDIVKAICLGASAVGLGRPFMYAVNYGQLGVEHAVNILRDEIETTMRLCGIKNLMQDSDPSCLNTAEVDHLVYKPNHMYMSKGLKNQSRL</sequence>
<feature type="binding site" evidence="5">
    <location>
        <position position="153"/>
    </location>
    <ligand>
        <name>FMN</name>
        <dbReference type="ChEBI" id="CHEBI:58210"/>
    </ligand>
</feature>
<comment type="similarity">
    <text evidence="3">Belongs to the FMN-dependent alpha-hydroxy acid dehydrogenase family.</text>
</comment>
<feature type="binding site" evidence="5">
    <location>
        <position position="191"/>
    </location>
    <ligand>
        <name>glyoxylate</name>
        <dbReference type="ChEBI" id="CHEBI:36655"/>
    </ligand>
</feature>
<evidence type="ECO:0000256" key="1">
    <source>
        <dbReference type="ARBA" id="ARBA00001917"/>
    </source>
</evidence>
<keyword evidence="2" id="KW-0560">Oxidoreductase</keyword>
<feature type="binding site" evidence="5">
    <location>
        <position position="50"/>
    </location>
    <ligand>
        <name>glyoxylate</name>
        <dbReference type="ChEBI" id="CHEBI:36655"/>
    </ligand>
</feature>
<name>A0A2L2U1M4_9HYPO</name>
<dbReference type="PIRSF" id="PIRSF000138">
    <property type="entry name" value="Al-hdrx_acd_dh"/>
    <property type="match status" value="1"/>
</dbReference>
<feature type="region of interest" description="Disordered" evidence="6">
    <location>
        <begin position="1"/>
        <end position="20"/>
    </location>
</feature>
<feature type="domain" description="FMN hydroxy acid dehydrogenase" evidence="7">
    <location>
        <begin position="24"/>
        <end position="373"/>
    </location>
</feature>
<dbReference type="Proteomes" id="UP000245910">
    <property type="component" value="Chromosome III"/>
</dbReference>
<proteinExistence type="inferred from homology"/>
<dbReference type="GO" id="GO:0010181">
    <property type="term" value="F:FMN binding"/>
    <property type="evidence" value="ECO:0007669"/>
    <property type="project" value="InterPro"/>
</dbReference>
<evidence type="ECO:0000313" key="8">
    <source>
        <dbReference type="EMBL" id="CEI68025.1"/>
    </source>
</evidence>
<evidence type="ECO:0000313" key="9">
    <source>
        <dbReference type="Proteomes" id="UP000245910"/>
    </source>
</evidence>
<dbReference type="InterPro" id="IPR037396">
    <property type="entry name" value="FMN_HAD"/>
</dbReference>
<dbReference type="AlphaFoldDB" id="A0A2L2U1M4"/>
<dbReference type="Pfam" id="PF01070">
    <property type="entry name" value="FMN_dh"/>
    <property type="match status" value="1"/>
</dbReference>
<dbReference type="OrthoDB" id="1925334at2759"/>
<keyword evidence="9" id="KW-1185">Reference proteome</keyword>
<accession>A0A2L2U1M4</accession>
<evidence type="ECO:0000256" key="2">
    <source>
        <dbReference type="ARBA" id="ARBA00023002"/>
    </source>
</evidence>
<dbReference type="InterPro" id="IPR037458">
    <property type="entry name" value="L-MDH/L-LDH_FMN-bd"/>
</dbReference>
<feature type="binding site" evidence="5">
    <location>
        <position position="155"/>
    </location>
    <ligand>
        <name>glyoxylate</name>
        <dbReference type="ChEBI" id="CHEBI:36655"/>
    </ligand>
</feature>